<protein>
    <submittedName>
        <fullName evidence="2">Uncharacterized protein</fullName>
    </submittedName>
</protein>
<name>A0A395IAD7_ASPHC</name>
<evidence type="ECO:0000313" key="3">
    <source>
        <dbReference type="Proteomes" id="UP000248961"/>
    </source>
</evidence>
<dbReference type="RefSeq" id="XP_025556145.1">
    <property type="nucleotide sequence ID" value="XM_025696651.1"/>
</dbReference>
<proteinExistence type="predicted"/>
<dbReference type="OrthoDB" id="3786931at2759"/>
<sequence>MDYPLKVADLSKRELRGLIDVLIIDSEKDAKKSDYLGQLRSPETVEEIREAIKALPPQLRRRSKLVRVMLSQLQRATAEALLCEAHEGLNAAVICNILALVKVEVTHNVRHMKWYGSFLSKEIRNLIDSAQALIGMWWERKREHDCPPKAPLRFQENRCQACMLARIVYEPWCLRDLRALLVSRVQTRGRHRVPQLLAFIDVAIDSLDDEEGFPHELSYKSSKLAFKVKDMRKDAWYVSTRYLRQKERALERERAKSENLRHRTRTRIGNYGKRFRTAGTNTDDEVRHLFDRIDKVSACFGGLPAEIGPIVRPLNVKKSAPRKEDVAPTHAPKIKESNPMKHVVSMLKELALEKPPYDSGSKDERLSPEFADLSVKTFDTDPLLAPASPSTREITPRHRTRCPEGRTPCSEGLEDMKLSSHCDTIELREQPLWSPTFVDHIVRDPYHEDLPFYSEQSLHTIRQSAAPFFRKPRVSLGVSEPL</sequence>
<keyword evidence="3" id="KW-1185">Reference proteome</keyword>
<dbReference type="GeneID" id="37200940"/>
<reference evidence="2 3" key="1">
    <citation type="submission" date="2018-02" db="EMBL/GenBank/DDBJ databases">
        <title>The genomes of Aspergillus section Nigri reveals drivers in fungal speciation.</title>
        <authorList>
            <consortium name="DOE Joint Genome Institute"/>
            <person name="Vesth T.C."/>
            <person name="Nybo J."/>
            <person name="Theobald S."/>
            <person name="Brandl J."/>
            <person name="Frisvad J.C."/>
            <person name="Nielsen K.F."/>
            <person name="Lyhne E.K."/>
            <person name="Kogle M.E."/>
            <person name="Kuo A."/>
            <person name="Riley R."/>
            <person name="Clum A."/>
            <person name="Nolan M."/>
            <person name="Lipzen A."/>
            <person name="Salamov A."/>
            <person name="Henrissat B."/>
            <person name="Wiebenga A."/>
            <person name="De vries R.P."/>
            <person name="Grigoriev I.V."/>
            <person name="Mortensen U.H."/>
            <person name="Andersen M.R."/>
            <person name="Baker S.E."/>
        </authorList>
    </citation>
    <scope>NUCLEOTIDE SEQUENCE [LARGE SCALE GENOMIC DNA]</scope>
    <source>
        <strain evidence="2 3">CBS 101889</strain>
    </source>
</reference>
<dbReference type="EMBL" id="KZ824268">
    <property type="protein sequence ID" value="RAL16991.1"/>
    <property type="molecule type" value="Genomic_DNA"/>
</dbReference>
<dbReference type="VEuPathDB" id="FungiDB:BO97DRAFT_420375"/>
<dbReference type="AlphaFoldDB" id="A0A395IAD7"/>
<accession>A0A395IAD7</accession>
<evidence type="ECO:0000313" key="2">
    <source>
        <dbReference type="EMBL" id="RAL16991.1"/>
    </source>
</evidence>
<dbReference type="Proteomes" id="UP000248961">
    <property type="component" value="Unassembled WGS sequence"/>
</dbReference>
<organism evidence="2 3">
    <name type="scientific">Aspergillus homomorphus (strain CBS 101889)</name>
    <dbReference type="NCBI Taxonomy" id="1450537"/>
    <lineage>
        <taxon>Eukaryota</taxon>
        <taxon>Fungi</taxon>
        <taxon>Dikarya</taxon>
        <taxon>Ascomycota</taxon>
        <taxon>Pezizomycotina</taxon>
        <taxon>Eurotiomycetes</taxon>
        <taxon>Eurotiomycetidae</taxon>
        <taxon>Eurotiales</taxon>
        <taxon>Aspergillaceae</taxon>
        <taxon>Aspergillus</taxon>
        <taxon>Aspergillus subgen. Circumdati</taxon>
    </lineage>
</organism>
<gene>
    <name evidence="2" type="ORF">BO97DRAFT_420375</name>
</gene>
<feature type="region of interest" description="Disordered" evidence="1">
    <location>
        <begin position="381"/>
        <end position="408"/>
    </location>
</feature>
<evidence type="ECO:0000256" key="1">
    <source>
        <dbReference type="SAM" id="MobiDB-lite"/>
    </source>
</evidence>